<dbReference type="AlphaFoldDB" id="A0A4Z2IZQ8"/>
<organism evidence="2 3">
    <name type="scientific">Liparis tanakae</name>
    <name type="common">Tanaka's snailfish</name>
    <dbReference type="NCBI Taxonomy" id="230148"/>
    <lineage>
        <taxon>Eukaryota</taxon>
        <taxon>Metazoa</taxon>
        <taxon>Chordata</taxon>
        <taxon>Craniata</taxon>
        <taxon>Vertebrata</taxon>
        <taxon>Euteleostomi</taxon>
        <taxon>Actinopterygii</taxon>
        <taxon>Neopterygii</taxon>
        <taxon>Teleostei</taxon>
        <taxon>Neoteleostei</taxon>
        <taxon>Acanthomorphata</taxon>
        <taxon>Eupercaria</taxon>
        <taxon>Perciformes</taxon>
        <taxon>Cottioidei</taxon>
        <taxon>Cottales</taxon>
        <taxon>Liparidae</taxon>
        <taxon>Liparis</taxon>
    </lineage>
</organism>
<proteinExistence type="predicted"/>
<reference evidence="2 3" key="1">
    <citation type="submission" date="2019-03" db="EMBL/GenBank/DDBJ databases">
        <title>First draft genome of Liparis tanakae, snailfish: a comprehensive survey of snailfish specific genes.</title>
        <authorList>
            <person name="Kim W."/>
            <person name="Song I."/>
            <person name="Jeong J.-H."/>
            <person name="Kim D."/>
            <person name="Kim S."/>
            <person name="Ryu S."/>
            <person name="Song J.Y."/>
            <person name="Lee S.K."/>
        </authorList>
    </citation>
    <scope>NUCLEOTIDE SEQUENCE [LARGE SCALE GENOMIC DNA]</scope>
    <source>
        <tissue evidence="2">Muscle</tissue>
    </source>
</reference>
<sequence>MVHGLLGREHDQRGGVYEQAAGGSVRLEARLCFQPNDTCGLPHEVGGYNIGADSFLLAQTVLVETVTPCPLKEMLNLREDTTTKCDRAAAPQAQEDSFALQRCCPVVHNGLHSAICPQIALLEDLAHYLPFRKREPEDDPGRNRSQIRSELSEEYSGPEE</sequence>
<evidence type="ECO:0000256" key="1">
    <source>
        <dbReference type="SAM" id="MobiDB-lite"/>
    </source>
</evidence>
<keyword evidence="3" id="KW-1185">Reference proteome</keyword>
<name>A0A4Z2IZQ8_9TELE</name>
<protein>
    <submittedName>
        <fullName evidence="2">Uncharacterized protein</fullName>
    </submittedName>
</protein>
<feature type="region of interest" description="Disordered" evidence="1">
    <location>
        <begin position="133"/>
        <end position="160"/>
    </location>
</feature>
<gene>
    <name evidence="2" type="ORF">EYF80_006481</name>
</gene>
<evidence type="ECO:0000313" key="2">
    <source>
        <dbReference type="EMBL" id="TNN83500.1"/>
    </source>
</evidence>
<comment type="caution">
    <text evidence="2">The sequence shown here is derived from an EMBL/GenBank/DDBJ whole genome shotgun (WGS) entry which is preliminary data.</text>
</comment>
<dbReference type="Proteomes" id="UP000314294">
    <property type="component" value="Unassembled WGS sequence"/>
</dbReference>
<dbReference type="EMBL" id="SRLO01000033">
    <property type="protein sequence ID" value="TNN83500.1"/>
    <property type="molecule type" value="Genomic_DNA"/>
</dbReference>
<evidence type="ECO:0000313" key="3">
    <source>
        <dbReference type="Proteomes" id="UP000314294"/>
    </source>
</evidence>
<accession>A0A4Z2IZQ8</accession>
<feature type="compositionally biased region" description="Basic and acidic residues" evidence="1">
    <location>
        <begin position="133"/>
        <end position="142"/>
    </location>
</feature>